<proteinExistence type="predicted"/>
<dbReference type="VEuPathDB" id="FungiDB:RhiirFUN_021609"/>
<dbReference type="PANTHER" id="PTHR46306:SF1">
    <property type="entry name" value="BTB_POZ DOMAIN-CONTAINING PROTEIN 9"/>
    <property type="match status" value="1"/>
</dbReference>
<dbReference type="EMBL" id="KI278389">
    <property type="protein sequence ID" value="ESA19281.1"/>
    <property type="molecule type" value="Genomic_DNA"/>
</dbReference>
<protein>
    <recommendedName>
        <fullName evidence="1">BTB domain-containing protein</fullName>
    </recommendedName>
</protein>
<dbReference type="PROSITE" id="PS50097">
    <property type="entry name" value="BTB"/>
    <property type="match status" value="1"/>
</dbReference>
<name>U9UUL9_RHIID</name>
<dbReference type="HOGENOM" id="CLU_021542_2_1_1"/>
<evidence type="ECO:0000313" key="2">
    <source>
        <dbReference type="EMBL" id="ESA19281.1"/>
    </source>
</evidence>
<feature type="domain" description="BTB" evidence="1">
    <location>
        <begin position="1"/>
        <end position="73"/>
    </location>
</feature>
<dbReference type="SUPFAM" id="SSF54695">
    <property type="entry name" value="POZ domain"/>
    <property type="match status" value="1"/>
</dbReference>
<reference evidence="2" key="1">
    <citation type="submission" date="2013-07" db="EMBL/GenBank/DDBJ databases">
        <title>The genome of an arbuscular mycorrhizal fungus provides insights into the evolution of the oldest plant symbiosis.</title>
        <authorList>
            <consortium name="DOE Joint Genome Institute"/>
            <person name="Tisserant E."/>
            <person name="Malbreil M."/>
            <person name="Kuo A."/>
            <person name="Kohler A."/>
            <person name="Symeonidi A."/>
            <person name="Balestrini R."/>
            <person name="Charron P."/>
            <person name="Duensing N."/>
            <person name="Frei-dit-Frey N."/>
            <person name="Gianinazzi-Pearson V."/>
            <person name="Gilbert B."/>
            <person name="Handa Y."/>
            <person name="Hijri M."/>
            <person name="Kaul R."/>
            <person name="Kawaguchi M."/>
            <person name="Krajinski F."/>
            <person name="Lammers P."/>
            <person name="Lapierre D."/>
            <person name="Masclaux F.G."/>
            <person name="Murat C."/>
            <person name="Morin E."/>
            <person name="Ndikumana S."/>
            <person name="Pagni M."/>
            <person name="Petitpierre D."/>
            <person name="Requena N."/>
            <person name="Rosikiewicz P."/>
            <person name="Riley R."/>
            <person name="Saito K."/>
            <person name="San Clemente H."/>
            <person name="Shapiro H."/>
            <person name="van Tuinen D."/>
            <person name="Becard G."/>
            <person name="Bonfante P."/>
            <person name="Paszkowski U."/>
            <person name="Shachar-Hill Y."/>
            <person name="Young J.P."/>
            <person name="Sanders I.R."/>
            <person name="Henrissat B."/>
            <person name="Rensing S.A."/>
            <person name="Grigoriev I.V."/>
            <person name="Corradi N."/>
            <person name="Roux C."/>
            <person name="Martin F."/>
        </authorList>
    </citation>
    <scope>NUCLEOTIDE SEQUENCE</scope>
    <source>
        <strain evidence="2">DAOM 197198</strain>
    </source>
</reference>
<dbReference type="Gene3D" id="3.30.710.10">
    <property type="entry name" value="Potassium Channel Kv1.1, Chain A"/>
    <property type="match status" value="1"/>
</dbReference>
<dbReference type="Pfam" id="PF00651">
    <property type="entry name" value="BTB"/>
    <property type="match status" value="1"/>
</dbReference>
<dbReference type="InterPro" id="IPR052407">
    <property type="entry name" value="BTB_POZ_domain_cont_9"/>
</dbReference>
<organism evidence="2">
    <name type="scientific">Rhizophagus irregularis (strain DAOM 181602 / DAOM 197198 / MUCL 43194)</name>
    <name type="common">Arbuscular mycorrhizal fungus</name>
    <name type="synonym">Glomus intraradices</name>
    <dbReference type="NCBI Taxonomy" id="747089"/>
    <lineage>
        <taxon>Eukaryota</taxon>
        <taxon>Fungi</taxon>
        <taxon>Fungi incertae sedis</taxon>
        <taxon>Mucoromycota</taxon>
        <taxon>Glomeromycotina</taxon>
        <taxon>Glomeromycetes</taxon>
        <taxon>Glomerales</taxon>
        <taxon>Glomeraceae</taxon>
        <taxon>Rhizophagus</taxon>
    </lineage>
</organism>
<gene>
    <name evidence="2" type="ORF">GLOINDRAFT_19749</name>
</gene>
<evidence type="ECO:0000259" key="1">
    <source>
        <dbReference type="PROSITE" id="PS50097"/>
    </source>
</evidence>
<dbReference type="InterPro" id="IPR011333">
    <property type="entry name" value="SKP1/BTB/POZ_sf"/>
</dbReference>
<dbReference type="CDD" id="cd18186">
    <property type="entry name" value="BTB_POZ_ZBTB_KLHL-like"/>
    <property type="match status" value="1"/>
</dbReference>
<accession>U9UUL9</accession>
<dbReference type="GO" id="GO:0005737">
    <property type="term" value="C:cytoplasm"/>
    <property type="evidence" value="ECO:0007669"/>
    <property type="project" value="TreeGrafter"/>
</dbReference>
<sequence length="337" mass="39377">MIEVGDGKTHAKIFRAHMAILNYRSPYLREILFENKWKNYDGTLVRIELPNILPEIFQVILRYIYGGKLTLKNYDNLYIIKLLIAANELSIKELTIFESYSFLELQNYCNNLMSKNPNKIFESLDFPSIPEKIFISIIQNDNLQMDVVQIWKNVLKWGLAQNPELSSEPLSYSKDDFNNLRNTLEQCIPFIKFYDLTSKEFSDNILPYRKIIPEELYLDLLQSFLNLHPDSKLNISKPHMVKEINPSQHNINKSIEIFNPAPFSRTNKRRVRRYRQRLKKIFSQIDSENCSRGFGRGFGRGRGRGGRFGRGRDEGDEGEICFRGGYGRGRDEGEVLI</sequence>
<dbReference type="SMART" id="SM00225">
    <property type="entry name" value="BTB"/>
    <property type="match status" value="1"/>
</dbReference>
<dbReference type="InterPro" id="IPR000210">
    <property type="entry name" value="BTB/POZ_dom"/>
</dbReference>
<dbReference type="AlphaFoldDB" id="U9UUL9"/>
<dbReference type="PANTHER" id="PTHR46306">
    <property type="entry name" value="BTB/POZ DOMAIN-CONTAINING PROTEIN 9"/>
    <property type="match status" value="1"/>
</dbReference>